<protein>
    <recommendedName>
        <fullName evidence="5">Bacterial Ig-like domain-containing protein</fullName>
    </recommendedName>
</protein>
<keyword evidence="2" id="KW-0472">Membrane</keyword>
<feature type="region of interest" description="Disordered" evidence="1">
    <location>
        <begin position="1035"/>
        <end position="1093"/>
    </location>
</feature>
<name>A0A9D4Z6I5_ADICA</name>
<evidence type="ECO:0000256" key="2">
    <source>
        <dbReference type="SAM" id="Phobius"/>
    </source>
</evidence>
<comment type="caution">
    <text evidence="3">The sequence shown here is derived from an EMBL/GenBank/DDBJ whole genome shotgun (WGS) entry which is preliminary data.</text>
</comment>
<evidence type="ECO:0000313" key="4">
    <source>
        <dbReference type="Proteomes" id="UP000886520"/>
    </source>
</evidence>
<feature type="transmembrane region" description="Helical" evidence="2">
    <location>
        <begin position="651"/>
        <end position="669"/>
    </location>
</feature>
<dbReference type="PANTHER" id="PTHR34677:SF3">
    <property type="entry name" value="BACTERIAL IG-LIKE DOMAIN-CONTAINING PROTEIN"/>
    <property type="match status" value="1"/>
</dbReference>
<proteinExistence type="predicted"/>
<feature type="transmembrane region" description="Helical" evidence="2">
    <location>
        <begin position="845"/>
        <end position="866"/>
    </location>
</feature>
<dbReference type="PANTHER" id="PTHR34677">
    <property type="match status" value="1"/>
</dbReference>
<feature type="transmembrane region" description="Helical" evidence="2">
    <location>
        <begin position="12"/>
        <end position="32"/>
    </location>
</feature>
<dbReference type="OrthoDB" id="1936312at2759"/>
<accession>A0A9D4Z6I5</accession>
<keyword evidence="2" id="KW-0812">Transmembrane</keyword>
<sequence>MDYPRTQTLHWTYLSVTLLYAVIMAAAGSLSASNLQDAELWCESCVVSCLLMGPSFASCDKGAFFTSIYQGRLGFEVWMHSLSSHNALNGSTVVDKAEQEVPTAYIDAGPAFTNAANLTVRIVFDTPCLGEGFQCQSPSTCDLLVTGDGVVLPSTLQSGRGGLVFSLTVALEAQSQTGKVTLALARGICANTFRNSGNNSSSAVVTIRFDRRPVMVNLWSAVPDTLVQVNNVSRTVQATNKGSDLTVYMDFTHPVRNSSKELLNVLKTNYGIVNAIRRKSHGNRRFGFTLANVPSPAVVIVSLDTSHILSRAGTVVILPSSVTFLYDMARPEVKLTPASRVKTQDRLVPVVVEFTKPVFSFNSQSATVTNGRILRFDEVSKSLYVVHVYADEGRAITLSVLENKTADITGNLNAPSNTIHVRHYVTPLVSIGLYSFTSASFLATSFAAALFSLSSASLAAVGVLTPMAMKSIASDPSKNLLGMAGHLQVFALSSRMAVSLPLEYSETTRGLQWLIPHVKLPWKHGRRFLTIHWNKKTPYQLYALSQLNVQAAATVRGRRLGANASVYGAPFSPSEYELYFSVRKLDSSFANTTLFADHSNGWHDFASNMFWLGASVGVLIFLHIFALAILKWRFRSAARGALILPRFELFLSLYALPGFCQALAFIIRGGTTTGIIVGVILLALPAGFLMSVILFLGVALFLGRFVQYNEVRFLVDQDSPYKRALPCICGYKSIGSWTSKRGLPATFLARFGLIFEDRKGPPHVVTVDNMSSKSLPKWVGSGSNGIGRMRSLDSNGESDDMVISKDGRVVGVAQASYAVVDMARRALLGIVFGAYSPADFSWSQVSILFGSTVCQLLYLVAFRPYISKGLQVVEMLSLLSEAILFALGLALLAFASPIEDNQAVGRVMLALLLLILVVQLGNEWHALMKQLLRLSTSQASSFKQGLRMLLWGLILPLLPEKSLSKFMSNLRGQPNTGLVTVVPVTQEEMMSPDPYDGKEQYWSEWDVRRATQGNRSRGTATSSELKTLRELAKASFPQESNGGGRSFEPQSSLASPSLLIVEHRTPSISRPALHPAGISSEGSSSADLDNVER</sequence>
<evidence type="ECO:0000256" key="1">
    <source>
        <dbReference type="SAM" id="MobiDB-lite"/>
    </source>
</evidence>
<gene>
    <name evidence="3" type="ORF">GOP47_0024046</name>
</gene>
<dbReference type="Proteomes" id="UP000886520">
    <property type="component" value="Chromosome 23"/>
</dbReference>
<dbReference type="AlphaFoldDB" id="A0A9D4Z6I5"/>
<keyword evidence="2" id="KW-1133">Transmembrane helix</keyword>
<feature type="transmembrane region" description="Helical" evidence="2">
    <location>
        <begin position="609"/>
        <end position="630"/>
    </location>
</feature>
<feature type="transmembrane region" description="Helical" evidence="2">
    <location>
        <begin position="878"/>
        <end position="896"/>
    </location>
</feature>
<evidence type="ECO:0008006" key="5">
    <source>
        <dbReference type="Google" id="ProtNLM"/>
    </source>
</evidence>
<organism evidence="3 4">
    <name type="scientific">Adiantum capillus-veneris</name>
    <name type="common">Maidenhair fern</name>
    <dbReference type="NCBI Taxonomy" id="13818"/>
    <lineage>
        <taxon>Eukaryota</taxon>
        <taxon>Viridiplantae</taxon>
        <taxon>Streptophyta</taxon>
        <taxon>Embryophyta</taxon>
        <taxon>Tracheophyta</taxon>
        <taxon>Polypodiopsida</taxon>
        <taxon>Polypodiidae</taxon>
        <taxon>Polypodiales</taxon>
        <taxon>Pteridineae</taxon>
        <taxon>Pteridaceae</taxon>
        <taxon>Vittarioideae</taxon>
        <taxon>Adiantum</taxon>
    </lineage>
</organism>
<keyword evidence="4" id="KW-1185">Reference proteome</keyword>
<feature type="transmembrane region" description="Helical" evidence="2">
    <location>
        <begin position="903"/>
        <end position="921"/>
    </location>
</feature>
<reference evidence="3" key="1">
    <citation type="submission" date="2021-01" db="EMBL/GenBank/DDBJ databases">
        <title>Adiantum capillus-veneris genome.</title>
        <authorList>
            <person name="Fang Y."/>
            <person name="Liao Q."/>
        </authorList>
    </citation>
    <scope>NUCLEOTIDE SEQUENCE</scope>
    <source>
        <strain evidence="3">H3</strain>
        <tissue evidence="3">Leaf</tissue>
    </source>
</reference>
<evidence type="ECO:0000313" key="3">
    <source>
        <dbReference type="EMBL" id="KAI5061541.1"/>
    </source>
</evidence>
<feature type="transmembrane region" description="Helical" evidence="2">
    <location>
        <begin position="675"/>
        <end position="702"/>
    </location>
</feature>
<dbReference type="EMBL" id="JABFUD020000023">
    <property type="protein sequence ID" value="KAI5061541.1"/>
    <property type="molecule type" value="Genomic_DNA"/>
</dbReference>